<evidence type="ECO:0000256" key="4">
    <source>
        <dbReference type="ARBA" id="ARBA00022989"/>
    </source>
</evidence>
<feature type="transmembrane region" description="Helical" evidence="6">
    <location>
        <begin position="266"/>
        <end position="289"/>
    </location>
</feature>
<evidence type="ECO:0000256" key="3">
    <source>
        <dbReference type="ARBA" id="ARBA00022692"/>
    </source>
</evidence>
<dbReference type="EMBL" id="RSCD01000007">
    <property type="protein sequence ID" value="RSH91750.1"/>
    <property type="molecule type" value="Genomic_DNA"/>
</dbReference>
<evidence type="ECO:0000313" key="9">
    <source>
        <dbReference type="Proteomes" id="UP000279259"/>
    </source>
</evidence>
<sequence length="470" mass="51107">MVTSFGVAPDRIGLYSGLGEGALMLVEAIVATTWARLSDKYGRRPCMLYGCAVCFVAAGMTGFSRGVWQLVFWRAAFGLNPAGVIVKILASEVSHPSNRSRIFSIFSPAFAGGAMLGTFIGGEFAHPYGRMPWWLGGTAEIWREWPYALPCLISGIFGVFVLFVSFFYLAETRPPAAERHESEHNEDVQAEKRTEGRMMAATLRVPNFVLLVTVFCFFQIGTVIRSQGSVLVKLMPVSANFSWDGLFTVYTYTDVSLGGLGLPVDVIGLIFTFSSLFYVCSTPFVLPYLQARFGSIRTLSLIFACWPVIALMIPLAQKAADGARPIMWLVLTVQIGLKSFATCAWPMSDMMIMGAFDDYPDLLATGSAISLIAGAGGRAIGPAVSGWIFSISTLYPTGSLGRQMSWIYFLVMALLPLAMTQLLPKDEAGPGKGDYEAVPMVEGEEDGEVDGEVEEDTVGVSRRVRFAEDA</sequence>
<keyword evidence="3 6" id="KW-0812">Transmembrane</keyword>
<evidence type="ECO:0000256" key="6">
    <source>
        <dbReference type="SAM" id="Phobius"/>
    </source>
</evidence>
<feature type="transmembrane region" description="Helical" evidence="6">
    <location>
        <begin position="145"/>
        <end position="170"/>
    </location>
</feature>
<evidence type="ECO:0000256" key="1">
    <source>
        <dbReference type="ARBA" id="ARBA00004141"/>
    </source>
</evidence>
<evidence type="ECO:0000256" key="5">
    <source>
        <dbReference type="ARBA" id="ARBA00023136"/>
    </source>
</evidence>
<name>A0A427YL01_9TREE</name>
<feature type="transmembrane region" description="Helical" evidence="6">
    <location>
        <begin position="368"/>
        <end position="394"/>
    </location>
</feature>
<gene>
    <name evidence="8" type="ORF">EHS25_009119</name>
</gene>
<dbReference type="AlphaFoldDB" id="A0A427YL01"/>
<dbReference type="GO" id="GO:0022857">
    <property type="term" value="F:transmembrane transporter activity"/>
    <property type="evidence" value="ECO:0007669"/>
    <property type="project" value="InterPro"/>
</dbReference>
<feature type="transmembrane region" description="Helical" evidence="6">
    <location>
        <begin position="301"/>
        <end position="320"/>
    </location>
</feature>
<feature type="domain" description="Major facilitator superfamily (MFS) profile" evidence="7">
    <location>
        <begin position="1"/>
        <end position="428"/>
    </location>
</feature>
<dbReference type="PROSITE" id="PS50850">
    <property type="entry name" value="MFS"/>
    <property type="match status" value="1"/>
</dbReference>
<comment type="subcellular location">
    <subcellularLocation>
        <location evidence="1">Membrane</location>
        <topology evidence="1">Multi-pass membrane protein</topology>
    </subcellularLocation>
</comment>
<dbReference type="SUPFAM" id="SSF103473">
    <property type="entry name" value="MFS general substrate transporter"/>
    <property type="match status" value="1"/>
</dbReference>
<keyword evidence="9" id="KW-1185">Reference proteome</keyword>
<reference evidence="8 9" key="1">
    <citation type="submission" date="2018-11" db="EMBL/GenBank/DDBJ databases">
        <title>Genome sequence of Saitozyma podzolica DSM 27192.</title>
        <authorList>
            <person name="Aliyu H."/>
            <person name="Gorte O."/>
            <person name="Ochsenreither K."/>
        </authorList>
    </citation>
    <scope>NUCLEOTIDE SEQUENCE [LARGE SCALE GENOMIC DNA]</scope>
    <source>
        <strain evidence="8 9">DSM 27192</strain>
    </source>
</reference>
<evidence type="ECO:0000259" key="7">
    <source>
        <dbReference type="PROSITE" id="PS50850"/>
    </source>
</evidence>
<protein>
    <recommendedName>
        <fullName evidence="7">Major facilitator superfamily (MFS) profile domain-containing protein</fullName>
    </recommendedName>
</protein>
<accession>A0A427YL01</accession>
<feature type="transmembrane region" description="Helical" evidence="6">
    <location>
        <begin position="46"/>
        <end position="64"/>
    </location>
</feature>
<dbReference type="PANTHER" id="PTHR23504">
    <property type="entry name" value="MAJOR FACILITATOR SUPERFAMILY DOMAIN-CONTAINING PROTEIN 10"/>
    <property type="match status" value="1"/>
</dbReference>
<dbReference type="InterPro" id="IPR011701">
    <property type="entry name" value="MFS"/>
</dbReference>
<dbReference type="PANTHER" id="PTHR23504:SF15">
    <property type="entry name" value="MAJOR FACILITATOR SUPERFAMILY (MFS) PROFILE DOMAIN-CONTAINING PROTEIN"/>
    <property type="match status" value="1"/>
</dbReference>
<feature type="transmembrane region" description="Helical" evidence="6">
    <location>
        <begin position="12"/>
        <end position="34"/>
    </location>
</feature>
<evidence type="ECO:0000256" key="2">
    <source>
        <dbReference type="ARBA" id="ARBA00022448"/>
    </source>
</evidence>
<dbReference type="InterPro" id="IPR020846">
    <property type="entry name" value="MFS_dom"/>
</dbReference>
<dbReference type="Proteomes" id="UP000279259">
    <property type="component" value="Unassembled WGS sequence"/>
</dbReference>
<dbReference type="OrthoDB" id="419616at2759"/>
<feature type="transmembrane region" description="Helical" evidence="6">
    <location>
        <begin position="205"/>
        <end position="224"/>
    </location>
</feature>
<dbReference type="Pfam" id="PF07690">
    <property type="entry name" value="MFS_1"/>
    <property type="match status" value="1"/>
</dbReference>
<dbReference type="GO" id="GO:0016020">
    <property type="term" value="C:membrane"/>
    <property type="evidence" value="ECO:0007669"/>
    <property type="project" value="UniProtKB-SubCell"/>
</dbReference>
<evidence type="ECO:0000313" key="8">
    <source>
        <dbReference type="EMBL" id="RSH91750.1"/>
    </source>
</evidence>
<keyword evidence="4 6" id="KW-1133">Transmembrane helix</keyword>
<keyword evidence="5 6" id="KW-0472">Membrane</keyword>
<proteinExistence type="predicted"/>
<feature type="transmembrane region" description="Helical" evidence="6">
    <location>
        <begin position="406"/>
        <end position="423"/>
    </location>
</feature>
<dbReference type="InterPro" id="IPR036259">
    <property type="entry name" value="MFS_trans_sf"/>
</dbReference>
<keyword evidence="2" id="KW-0813">Transport</keyword>
<comment type="caution">
    <text evidence="8">The sequence shown here is derived from an EMBL/GenBank/DDBJ whole genome shotgun (WGS) entry which is preliminary data.</text>
</comment>
<feature type="transmembrane region" description="Helical" evidence="6">
    <location>
        <begin position="102"/>
        <end position="125"/>
    </location>
</feature>
<organism evidence="8 9">
    <name type="scientific">Saitozyma podzolica</name>
    <dbReference type="NCBI Taxonomy" id="1890683"/>
    <lineage>
        <taxon>Eukaryota</taxon>
        <taxon>Fungi</taxon>
        <taxon>Dikarya</taxon>
        <taxon>Basidiomycota</taxon>
        <taxon>Agaricomycotina</taxon>
        <taxon>Tremellomycetes</taxon>
        <taxon>Tremellales</taxon>
        <taxon>Trimorphomycetaceae</taxon>
        <taxon>Saitozyma</taxon>
    </lineage>
</organism>
<dbReference type="Gene3D" id="1.20.1250.20">
    <property type="entry name" value="MFS general substrate transporter like domains"/>
    <property type="match status" value="1"/>
</dbReference>
<feature type="transmembrane region" description="Helical" evidence="6">
    <location>
        <begin position="326"/>
        <end position="347"/>
    </location>
</feature>